<evidence type="ECO:0000256" key="8">
    <source>
        <dbReference type="ARBA" id="ARBA00023136"/>
    </source>
</evidence>
<evidence type="ECO:0000313" key="13">
    <source>
        <dbReference type="EMBL" id="ELZ29275.1"/>
    </source>
</evidence>
<dbReference type="CDD" id="cd18565">
    <property type="entry name" value="ABC_6TM_exporter_like"/>
    <property type="match status" value="1"/>
</dbReference>
<evidence type="ECO:0000256" key="3">
    <source>
        <dbReference type="ARBA" id="ARBA00022475"/>
    </source>
</evidence>
<feature type="transmembrane region" description="Helical" evidence="10">
    <location>
        <begin position="60"/>
        <end position="86"/>
    </location>
</feature>
<evidence type="ECO:0000256" key="7">
    <source>
        <dbReference type="ARBA" id="ARBA00022989"/>
    </source>
</evidence>
<feature type="transmembrane region" description="Helical" evidence="10">
    <location>
        <begin position="217"/>
        <end position="236"/>
    </location>
</feature>
<evidence type="ECO:0000259" key="12">
    <source>
        <dbReference type="PROSITE" id="PS50929"/>
    </source>
</evidence>
<reference evidence="13 14" key="1">
    <citation type="journal article" date="2014" name="PLoS Genet.">
        <title>Phylogenetically driven sequencing of extremely halophilic archaea reveals strategies for static and dynamic osmo-response.</title>
        <authorList>
            <person name="Becker E.A."/>
            <person name="Seitzer P.M."/>
            <person name="Tritt A."/>
            <person name="Larsen D."/>
            <person name="Krusor M."/>
            <person name="Yao A.I."/>
            <person name="Wu D."/>
            <person name="Madern D."/>
            <person name="Eisen J.A."/>
            <person name="Darling A.E."/>
            <person name="Facciotti M.T."/>
        </authorList>
    </citation>
    <scope>NUCLEOTIDE SEQUENCE [LARGE SCALE GENOMIC DNA]</scope>
    <source>
        <strain evidence="13 14">2-9-1</strain>
    </source>
</reference>
<dbReference type="GO" id="GO:0005524">
    <property type="term" value="F:ATP binding"/>
    <property type="evidence" value="ECO:0007669"/>
    <property type="project" value="UniProtKB-KW"/>
</dbReference>
<evidence type="ECO:0000256" key="4">
    <source>
        <dbReference type="ARBA" id="ARBA00022692"/>
    </source>
</evidence>
<dbReference type="OrthoDB" id="121502at2157"/>
<evidence type="ECO:0000313" key="14">
    <source>
        <dbReference type="Proteomes" id="UP000011626"/>
    </source>
</evidence>
<evidence type="ECO:0000256" key="2">
    <source>
        <dbReference type="ARBA" id="ARBA00022448"/>
    </source>
</evidence>
<dbReference type="Gene3D" id="3.40.50.300">
    <property type="entry name" value="P-loop containing nucleotide triphosphate hydrolases"/>
    <property type="match status" value="1"/>
</dbReference>
<keyword evidence="4 10" id="KW-0812">Transmembrane</keyword>
<dbReference type="GO" id="GO:0016887">
    <property type="term" value="F:ATP hydrolysis activity"/>
    <property type="evidence" value="ECO:0007669"/>
    <property type="project" value="InterPro"/>
</dbReference>
<dbReference type="InterPro" id="IPR011527">
    <property type="entry name" value="ABC1_TM_dom"/>
</dbReference>
<feature type="transmembrane region" description="Helical" evidence="10">
    <location>
        <begin position="113"/>
        <end position="141"/>
    </location>
</feature>
<dbReference type="InterPro" id="IPR039421">
    <property type="entry name" value="Type_1_exporter"/>
</dbReference>
<dbReference type="PANTHER" id="PTHR24221">
    <property type="entry name" value="ATP-BINDING CASSETTE SUB-FAMILY B"/>
    <property type="match status" value="1"/>
</dbReference>
<feature type="transmembrane region" description="Helical" evidence="10">
    <location>
        <begin position="303"/>
        <end position="324"/>
    </location>
</feature>
<dbReference type="PATRIC" id="fig|797114.5.peg.734"/>
<dbReference type="GO" id="GO:0140359">
    <property type="term" value="F:ABC-type transporter activity"/>
    <property type="evidence" value="ECO:0007669"/>
    <property type="project" value="InterPro"/>
</dbReference>
<name>M0D1F3_9EURY</name>
<evidence type="ECO:0000256" key="9">
    <source>
        <dbReference type="SAM" id="MobiDB-lite"/>
    </source>
</evidence>
<gene>
    <name evidence="13" type="ORF">C475_03624</name>
</gene>
<dbReference type="InterPro" id="IPR003439">
    <property type="entry name" value="ABC_transporter-like_ATP-bd"/>
</dbReference>
<sequence length="640" mass="70025">MSGEDEQGESSGNASGRAASDEEADSDDDRERGRIAAAADDVRWPLPSLLRDGGRGNLRWLGAGSVSSVIAQFLSNLDMFVVGLAFDAMFNDRAYDLPLVPAGWIPADPTGMLWFTAALLVGLKLVDMSFGIFAEYSLFLFAQRTLHRIRVDAFDRVQRLDMGFFDTQQTGEVMSVLNNDVNALEQFLEVGPNLGVVAAAMFASSVVYMALLNWQLALISVAVAPLLLAANVWFGARHEARNDDVREETGLLNALLETNISGIQTVKAFGGEGHETDRVTDQSATHRTASWRAHMVGVGHQPALRMLAGAAFVATLFVGTEWAIDSRFWFLPGTITAGELVPFMYYTQQLVLPVRFLAWVTGLYKGATAAAKRILGVQRIEPPREDGRTELDDPEGRVEYDGVSFSYPGTDERVLHDVDLDVEPEETVGLVGETGAGKSTLLKLLQAYYDPDEGSVRVDGTDVREISRESLRTAIGYVAQDPFLFTGTIRENIGYAVDGATEEDIERAAREAGAHEFIADLEEGYDAEVGERGVMLSGGQRQRIAIARVLLADPPMLVFDEATSHVDNRTEVLIQRSLDAVTEDRTTFVVAHRLSTVRDADRIVVMDDGRVVEQGTHDELLELDGKYADLWRVQVGAVGT</sequence>
<dbReference type="Pfam" id="PF00664">
    <property type="entry name" value="ABC_membrane"/>
    <property type="match status" value="1"/>
</dbReference>
<dbReference type="PROSITE" id="PS50929">
    <property type="entry name" value="ABC_TM1F"/>
    <property type="match status" value="1"/>
</dbReference>
<dbReference type="Pfam" id="PF00005">
    <property type="entry name" value="ABC_tran"/>
    <property type="match status" value="1"/>
</dbReference>
<proteinExistence type="predicted"/>
<dbReference type="PROSITE" id="PS00211">
    <property type="entry name" value="ABC_TRANSPORTER_1"/>
    <property type="match status" value="1"/>
</dbReference>
<keyword evidence="6" id="KW-0067">ATP-binding</keyword>
<dbReference type="eggNOG" id="arCOG02841">
    <property type="taxonomic scope" value="Archaea"/>
</dbReference>
<feature type="domain" description="ABC transmembrane type-1" evidence="12">
    <location>
        <begin position="63"/>
        <end position="366"/>
    </location>
</feature>
<dbReference type="PANTHER" id="PTHR24221:SF654">
    <property type="entry name" value="ATP-BINDING CASSETTE SUB-FAMILY B MEMBER 6"/>
    <property type="match status" value="1"/>
</dbReference>
<dbReference type="RefSeq" id="WP_006882397.1">
    <property type="nucleotide sequence ID" value="NZ_AOIU01000008.1"/>
</dbReference>
<keyword evidence="8 10" id="KW-0472">Membrane</keyword>
<evidence type="ECO:0000256" key="5">
    <source>
        <dbReference type="ARBA" id="ARBA00022741"/>
    </source>
</evidence>
<dbReference type="FunFam" id="3.40.50.300:FF:000221">
    <property type="entry name" value="Multidrug ABC transporter ATP-binding protein"/>
    <property type="match status" value="1"/>
</dbReference>
<keyword evidence="14" id="KW-1185">Reference proteome</keyword>
<evidence type="ECO:0000256" key="1">
    <source>
        <dbReference type="ARBA" id="ARBA00004651"/>
    </source>
</evidence>
<dbReference type="PROSITE" id="PS50893">
    <property type="entry name" value="ABC_TRANSPORTER_2"/>
    <property type="match status" value="1"/>
</dbReference>
<organism evidence="13 14">
    <name type="scientific">Halosimplex carlsbadense 2-9-1</name>
    <dbReference type="NCBI Taxonomy" id="797114"/>
    <lineage>
        <taxon>Archaea</taxon>
        <taxon>Methanobacteriati</taxon>
        <taxon>Methanobacteriota</taxon>
        <taxon>Stenosarchaea group</taxon>
        <taxon>Halobacteria</taxon>
        <taxon>Halobacteriales</taxon>
        <taxon>Haloarculaceae</taxon>
        <taxon>Halosimplex</taxon>
    </lineage>
</organism>
<dbReference type="Proteomes" id="UP000011626">
    <property type="component" value="Unassembled WGS sequence"/>
</dbReference>
<feature type="region of interest" description="Disordered" evidence="9">
    <location>
        <begin position="1"/>
        <end position="32"/>
    </location>
</feature>
<accession>M0D1F3</accession>
<protein>
    <submittedName>
        <fullName evidence="13">ABC transporter</fullName>
    </submittedName>
</protein>
<comment type="subcellular location">
    <subcellularLocation>
        <location evidence="1">Cell membrane</location>
        <topology evidence="1">Multi-pass membrane protein</topology>
    </subcellularLocation>
</comment>
<dbReference type="InterPro" id="IPR036640">
    <property type="entry name" value="ABC1_TM_sf"/>
</dbReference>
<dbReference type="SUPFAM" id="SSF90123">
    <property type="entry name" value="ABC transporter transmembrane region"/>
    <property type="match status" value="1"/>
</dbReference>
<comment type="caution">
    <text evidence="13">The sequence shown here is derived from an EMBL/GenBank/DDBJ whole genome shotgun (WGS) entry which is preliminary data.</text>
</comment>
<evidence type="ECO:0000259" key="11">
    <source>
        <dbReference type="PROSITE" id="PS50893"/>
    </source>
</evidence>
<dbReference type="InterPro" id="IPR027417">
    <property type="entry name" value="P-loop_NTPase"/>
</dbReference>
<keyword evidence="5" id="KW-0547">Nucleotide-binding</keyword>
<evidence type="ECO:0000256" key="10">
    <source>
        <dbReference type="SAM" id="Phobius"/>
    </source>
</evidence>
<dbReference type="Gene3D" id="1.20.1560.10">
    <property type="entry name" value="ABC transporter type 1, transmembrane domain"/>
    <property type="match status" value="1"/>
</dbReference>
<feature type="transmembrane region" description="Helical" evidence="10">
    <location>
        <begin position="194"/>
        <end position="211"/>
    </location>
</feature>
<keyword evidence="7 10" id="KW-1133">Transmembrane helix</keyword>
<dbReference type="InterPro" id="IPR017871">
    <property type="entry name" value="ABC_transporter-like_CS"/>
</dbReference>
<keyword evidence="2" id="KW-0813">Transport</keyword>
<dbReference type="SUPFAM" id="SSF52540">
    <property type="entry name" value="P-loop containing nucleoside triphosphate hydrolases"/>
    <property type="match status" value="1"/>
</dbReference>
<evidence type="ECO:0000256" key="6">
    <source>
        <dbReference type="ARBA" id="ARBA00022840"/>
    </source>
</evidence>
<keyword evidence="3" id="KW-1003">Cell membrane</keyword>
<dbReference type="STRING" id="797114.C475_03624"/>
<dbReference type="GO" id="GO:0005886">
    <property type="term" value="C:plasma membrane"/>
    <property type="evidence" value="ECO:0007669"/>
    <property type="project" value="UniProtKB-SubCell"/>
</dbReference>
<feature type="domain" description="ABC transporter" evidence="11">
    <location>
        <begin position="398"/>
        <end position="633"/>
    </location>
</feature>
<dbReference type="InterPro" id="IPR003593">
    <property type="entry name" value="AAA+_ATPase"/>
</dbReference>
<dbReference type="AlphaFoldDB" id="M0D1F3"/>
<dbReference type="EMBL" id="AOIU01000008">
    <property type="protein sequence ID" value="ELZ29275.1"/>
    <property type="molecule type" value="Genomic_DNA"/>
</dbReference>
<dbReference type="SMART" id="SM00382">
    <property type="entry name" value="AAA"/>
    <property type="match status" value="1"/>
</dbReference>